<proteinExistence type="predicted"/>
<dbReference type="AlphaFoldDB" id="A0A0C4DZM1"/>
<organism evidence="2 3">
    <name type="scientific">Magnaporthiopsis poae (strain ATCC 64411 / 73-15)</name>
    <name type="common">Kentucky bluegrass fungus</name>
    <name type="synonym">Magnaporthe poae</name>
    <dbReference type="NCBI Taxonomy" id="644358"/>
    <lineage>
        <taxon>Eukaryota</taxon>
        <taxon>Fungi</taxon>
        <taxon>Dikarya</taxon>
        <taxon>Ascomycota</taxon>
        <taxon>Pezizomycotina</taxon>
        <taxon>Sordariomycetes</taxon>
        <taxon>Sordariomycetidae</taxon>
        <taxon>Magnaporthales</taxon>
        <taxon>Magnaporthaceae</taxon>
        <taxon>Magnaporthiopsis</taxon>
    </lineage>
</organism>
<accession>A0A0C4DZM1</accession>
<dbReference type="VEuPathDB" id="FungiDB:MAPG_05526"/>
<name>A0A0C4DZM1_MAGP6</name>
<reference evidence="2" key="4">
    <citation type="journal article" date="2015" name="G3 (Bethesda)">
        <title>Genome sequences of three phytopathogenic species of the Magnaporthaceae family of fungi.</title>
        <authorList>
            <person name="Okagaki L.H."/>
            <person name="Nunes C.C."/>
            <person name="Sailsbery J."/>
            <person name="Clay B."/>
            <person name="Brown D."/>
            <person name="John T."/>
            <person name="Oh Y."/>
            <person name="Young N."/>
            <person name="Fitzgerald M."/>
            <person name="Haas B.J."/>
            <person name="Zeng Q."/>
            <person name="Young S."/>
            <person name="Adiconis X."/>
            <person name="Fan L."/>
            <person name="Levin J.Z."/>
            <person name="Mitchell T.K."/>
            <person name="Okubara P.A."/>
            <person name="Farman M.L."/>
            <person name="Kohn L.M."/>
            <person name="Birren B."/>
            <person name="Ma L.-J."/>
            <person name="Dean R.A."/>
        </authorList>
    </citation>
    <scope>NUCLEOTIDE SEQUENCE</scope>
    <source>
        <strain evidence="2">ATCC 64411 / 73-15</strain>
    </source>
</reference>
<dbReference type="Proteomes" id="UP000011715">
    <property type="component" value="Unassembled WGS sequence"/>
</dbReference>
<dbReference type="OMA" id="ACEAFYK"/>
<dbReference type="EMBL" id="GL876969">
    <property type="protein sequence ID" value="KLU86514.1"/>
    <property type="molecule type" value="Genomic_DNA"/>
</dbReference>
<reference evidence="1" key="3">
    <citation type="submission" date="2011-03" db="EMBL/GenBank/DDBJ databases">
        <title>Annotation of Magnaporthe poae ATCC 64411.</title>
        <authorList>
            <person name="Ma L.-J."/>
            <person name="Dead R."/>
            <person name="Young S.K."/>
            <person name="Zeng Q."/>
            <person name="Gargeya S."/>
            <person name="Fitzgerald M."/>
            <person name="Haas B."/>
            <person name="Abouelleil A."/>
            <person name="Alvarado L."/>
            <person name="Arachchi H.M."/>
            <person name="Berlin A."/>
            <person name="Brown A."/>
            <person name="Chapman S.B."/>
            <person name="Chen Z."/>
            <person name="Dunbar C."/>
            <person name="Freedman E."/>
            <person name="Gearin G."/>
            <person name="Gellesch M."/>
            <person name="Goldberg J."/>
            <person name="Griggs A."/>
            <person name="Gujja S."/>
            <person name="Heiman D."/>
            <person name="Howarth C."/>
            <person name="Larson L."/>
            <person name="Lui A."/>
            <person name="MacDonald P.J.P."/>
            <person name="Mehta T."/>
            <person name="Montmayeur A."/>
            <person name="Murphy C."/>
            <person name="Neiman D."/>
            <person name="Pearson M."/>
            <person name="Priest M."/>
            <person name="Roberts A."/>
            <person name="Saif S."/>
            <person name="Shea T."/>
            <person name="Shenoy N."/>
            <person name="Sisk P."/>
            <person name="Stolte C."/>
            <person name="Sykes S."/>
            <person name="Yandava C."/>
            <person name="Wortman J."/>
            <person name="Nusbaum C."/>
            <person name="Birren B."/>
        </authorList>
    </citation>
    <scope>NUCLEOTIDE SEQUENCE</scope>
    <source>
        <strain evidence="1">ATCC 64411</strain>
    </source>
</reference>
<keyword evidence="3" id="KW-1185">Reference proteome</keyword>
<dbReference type="eggNOG" id="KOG1339">
    <property type="taxonomic scope" value="Eukaryota"/>
</dbReference>
<evidence type="ECO:0000313" key="2">
    <source>
        <dbReference type="EnsemblFungi" id="MAPG_05526T0"/>
    </source>
</evidence>
<dbReference type="SUPFAM" id="SSF50630">
    <property type="entry name" value="Acid proteases"/>
    <property type="match status" value="1"/>
</dbReference>
<reference evidence="1" key="1">
    <citation type="submission" date="2010-05" db="EMBL/GenBank/DDBJ databases">
        <title>The Genome Sequence of Magnaporthe poae strain ATCC 64411.</title>
        <authorList>
            <consortium name="The Broad Institute Genome Sequencing Platform"/>
            <consortium name="Broad Institute Genome Sequencing Center for Infectious Disease"/>
            <person name="Ma L.-J."/>
            <person name="Dead R."/>
            <person name="Young S."/>
            <person name="Zeng Q."/>
            <person name="Koehrsen M."/>
            <person name="Alvarado L."/>
            <person name="Berlin A."/>
            <person name="Chapman S.B."/>
            <person name="Chen Z."/>
            <person name="Freedman E."/>
            <person name="Gellesch M."/>
            <person name="Goldberg J."/>
            <person name="Griggs A."/>
            <person name="Gujja S."/>
            <person name="Heilman E.R."/>
            <person name="Heiman D."/>
            <person name="Hepburn T."/>
            <person name="Howarth C."/>
            <person name="Jen D."/>
            <person name="Larson L."/>
            <person name="Mehta T."/>
            <person name="Neiman D."/>
            <person name="Pearson M."/>
            <person name="Roberts A."/>
            <person name="Saif S."/>
            <person name="Shea T."/>
            <person name="Shenoy N."/>
            <person name="Sisk P."/>
            <person name="Stolte C."/>
            <person name="Sykes S."/>
            <person name="Walk T."/>
            <person name="White J."/>
            <person name="Yandava C."/>
            <person name="Haas B."/>
            <person name="Nusbaum C."/>
            <person name="Birren B."/>
        </authorList>
    </citation>
    <scope>NUCLEOTIDE SEQUENCE</scope>
    <source>
        <strain evidence="1">ATCC 64411</strain>
    </source>
</reference>
<reference evidence="3" key="2">
    <citation type="submission" date="2010-05" db="EMBL/GenBank/DDBJ databases">
        <title>The genome sequence of Magnaporthe poae strain ATCC 64411.</title>
        <authorList>
            <person name="Ma L.-J."/>
            <person name="Dead R."/>
            <person name="Young S."/>
            <person name="Zeng Q."/>
            <person name="Koehrsen M."/>
            <person name="Alvarado L."/>
            <person name="Berlin A."/>
            <person name="Chapman S.B."/>
            <person name="Chen Z."/>
            <person name="Freedman E."/>
            <person name="Gellesch M."/>
            <person name="Goldberg J."/>
            <person name="Griggs A."/>
            <person name="Gujja S."/>
            <person name="Heilman E.R."/>
            <person name="Heiman D."/>
            <person name="Hepburn T."/>
            <person name="Howarth C."/>
            <person name="Jen D."/>
            <person name="Larson L."/>
            <person name="Mehta T."/>
            <person name="Neiman D."/>
            <person name="Pearson M."/>
            <person name="Roberts A."/>
            <person name="Saif S."/>
            <person name="Shea T."/>
            <person name="Shenoy N."/>
            <person name="Sisk P."/>
            <person name="Stolte C."/>
            <person name="Sykes S."/>
            <person name="Walk T."/>
            <person name="White J."/>
            <person name="Yandava C."/>
            <person name="Haas B."/>
            <person name="Nusbaum C."/>
            <person name="Birren B."/>
        </authorList>
    </citation>
    <scope>NUCLEOTIDE SEQUENCE [LARGE SCALE GENOMIC DNA]</scope>
    <source>
        <strain evidence="3">ATCC 64411 / 73-15</strain>
    </source>
</reference>
<reference evidence="2" key="5">
    <citation type="submission" date="2015-06" db="UniProtKB">
        <authorList>
            <consortium name="EnsemblFungi"/>
        </authorList>
    </citation>
    <scope>IDENTIFICATION</scope>
    <source>
        <strain evidence="2">ATCC 64411</strain>
    </source>
</reference>
<dbReference type="OrthoDB" id="2747330at2759"/>
<sequence>MSEAHAETKEDVGISRVTLLLNPTYWPSGIETHASLLGRRGFKPNKPGPYCYRNRMHQRGLANVPGAAGGRGPRVARSSQSQQTVSAATPCILCGVDLGTPAQRLKLEFNTGLIRAVGMRSRPEPRIGQPRVLRHGTIRRLSKHEHVVDGQGGWWQLPVQEAPVSTKSLGGLQVKEQAIQLPTHLEGHPAPSGAAGCLELSIFKTTTIRENGVPDPQGTFVVNMISRSGLPTDARLLAAVLDRAGDEAFCAFGHIDQDTMRAADEAPVRTGNKAVADSSSPLTLVGDDVCEATEPSSLPKLWQVVGEARVRVDATELLFSEAGPDHWYGALQSRDDNAHDILGNRS</sequence>
<dbReference type="STRING" id="644358.A0A0C4DZM1"/>
<dbReference type="EnsemblFungi" id="MAPG_05526T0">
    <property type="protein sequence ID" value="MAPG_05526T0"/>
    <property type="gene ID" value="MAPG_05526"/>
</dbReference>
<dbReference type="EMBL" id="ADBL01001318">
    <property type="status" value="NOT_ANNOTATED_CDS"/>
    <property type="molecule type" value="Genomic_DNA"/>
</dbReference>
<dbReference type="InterPro" id="IPR021109">
    <property type="entry name" value="Peptidase_aspartic_dom_sf"/>
</dbReference>
<evidence type="ECO:0000313" key="1">
    <source>
        <dbReference type="EMBL" id="KLU86514.1"/>
    </source>
</evidence>
<evidence type="ECO:0000313" key="3">
    <source>
        <dbReference type="Proteomes" id="UP000011715"/>
    </source>
</evidence>
<protein>
    <submittedName>
        <fullName evidence="1">Aspartic endopeptidase</fullName>
    </submittedName>
</protein>
<gene>
    <name evidence="1" type="ORF">MAPG_05526</name>
</gene>